<evidence type="ECO:0000313" key="3">
    <source>
        <dbReference type="Proteomes" id="UP000214646"/>
    </source>
</evidence>
<comment type="caution">
    <text evidence="2">The sequence shown here is derived from an EMBL/GenBank/DDBJ whole genome shotgun (WGS) entry which is preliminary data.</text>
</comment>
<gene>
    <name evidence="2" type="ORF">FRUB_10523</name>
</gene>
<dbReference type="AlphaFoldDB" id="A0A225CZ70"/>
<dbReference type="EMBL" id="NIDE01000020">
    <property type="protein sequence ID" value="OWK34552.1"/>
    <property type="molecule type" value="Genomic_DNA"/>
</dbReference>
<feature type="region of interest" description="Disordered" evidence="1">
    <location>
        <begin position="184"/>
        <end position="223"/>
    </location>
</feature>
<evidence type="ECO:0000313" key="2">
    <source>
        <dbReference type="EMBL" id="OWK34552.1"/>
    </source>
</evidence>
<organism evidence="2 3">
    <name type="scientific">Fimbriiglobus ruber</name>
    <dbReference type="NCBI Taxonomy" id="1908690"/>
    <lineage>
        <taxon>Bacteria</taxon>
        <taxon>Pseudomonadati</taxon>
        <taxon>Planctomycetota</taxon>
        <taxon>Planctomycetia</taxon>
        <taxon>Gemmatales</taxon>
        <taxon>Gemmataceae</taxon>
        <taxon>Fimbriiglobus</taxon>
    </lineage>
</organism>
<evidence type="ECO:0000256" key="1">
    <source>
        <dbReference type="SAM" id="MobiDB-lite"/>
    </source>
</evidence>
<feature type="compositionally biased region" description="Basic residues" evidence="1">
    <location>
        <begin position="204"/>
        <end position="223"/>
    </location>
</feature>
<name>A0A225CZ70_9BACT</name>
<proteinExistence type="predicted"/>
<accession>A0A225CZ70</accession>
<sequence length="223" mass="25096">MFDIHQSIYDQHHERDEAGVDKYINGLMDEFARSPEAQPVRAKHGDLGWAASMMGYAIDYIGCTPADMTTRDFDEVLFELIPRKVSVEPEAAEAIVDECRAFWTFVARQYGLENAKQILATIDDDTVDELQDELDNPANFGMAKSFFMLGSKAGFDMTSQEGLDEFTAVYNASLQGGSPLGSLPPMANSPHFLPPARLTGEALKKKRKEKKRQREAKKRNRRK</sequence>
<dbReference type="Proteomes" id="UP000214646">
    <property type="component" value="Unassembled WGS sequence"/>
</dbReference>
<protein>
    <submittedName>
        <fullName evidence="2">Uncharacterized protein</fullName>
    </submittedName>
</protein>
<dbReference type="RefSeq" id="WP_088260816.1">
    <property type="nucleotide sequence ID" value="NZ_NIDE01000020.1"/>
</dbReference>
<dbReference type="OrthoDB" id="9801392at2"/>
<keyword evidence="3" id="KW-1185">Reference proteome</keyword>
<reference evidence="3" key="1">
    <citation type="submission" date="2017-06" db="EMBL/GenBank/DDBJ databases">
        <title>Genome analysis of Fimbriiglobus ruber SP5, the first member of the order Planctomycetales with confirmed chitinolytic capability.</title>
        <authorList>
            <person name="Ravin N.V."/>
            <person name="Rakitin A.L."/>
            <person name="Ivanova A.A."/>
            <person name="Beletsky A.V."/>
            <person name="Kulichevskaya I.S."/>
            <person name="Mardanov A.V."/>
            <person name="Dedysh S.N."/>
        </authorList>
    </citation>
    <scope>NUCLEOTIDE SEQUENCE [LARGE SCALE GENOMIC DNA]</scope>
    <source>
        <strain evidence="3">SP5</strain>
    </source>
</reference>